<dbReference type="PROSITE" id="PS50008">
    <property type="entry name" value="PIPLC_Y_DOMAIN"/>
    <property type="match status" value="1"/>
</dbReference>
<evidence type="ECO:0000256" key="5">
    <source>
        <dbReference type="ARBA" id="ARBA00023098"/>
    </source>
</evidence>
<dbReference type="GO" id="GO:0035556">
    <property type="term" value="P:intracellular signal transduction"/>
    <property type="evidence" value="ECO:0007669"/>
    <property type="project" value="InterPro"/>
</dbReference>
<keyword evidence="6" id="KW-0807">Transducer</keyword>
<reference evidence="14" key="1">
    <citation type="submission" date="2020-11" db="EMBL/GenBank/DDBJ databases">
        <authorList>
            <person name="Tran Van P."/>
        </authorList>
    </citation>
    <scope>NUCLEOTIDE SEQUENCE</scope>
</reference>
<evidence type="ECO:0000256" key="8">
    <source>
        <dbReference type="RuleBase" id="RU361133"/>
    </source>
</evidence>
<dbReference type="InterPro" id="IPR011992">
    <property type="entry name" value="EF-hand-dom_pair"/>
</dbReference>
<dbReference type="FunFam" id="3.20.20.190:FF:000039">
    <property type="entry name" value="Phosphoinositide phospholipase C"/>
    <property type="match status" value="1"/>
</dbReference>
<dbReference type="SMART" id="SM00233">
    <property type="entry name" value="PH"/>
    <property type="match status" value="1"/>
</dbReference>
<keyword evidence="15" id="KW-1185">Reference proteome</keyword>
<accession>A0A7R9BIR6</accession>
<dbReference type="Pfam" id="PF00168">
    <property type="entry name" value="C2"/>
    <property type="match status" value="1"/>
</dbReference>
<dbReference type="OrthoDB" id="269822at2759"/>
<evidence type="ECO:0000256" key="9">
    <source>
        <dbReference type="SAM" id="MobiDB-lite"/>
    </source>
</evidence>
<dbReference type="SMART" id="SM00149">
    <property type="entry name" value="PLCYc"/>
    <property type="match status" value="1"/>
</dbReference>
<dbReference type="EC" id="3.1.4.11" evidence="2 8"/>
<dbReference type="InterPro" id="IPR015359">
    <property type="entry name" value="PLC_EF-hand-like"/>
</dbReference>
<dbReference type="Pfam" id="PF00387">
    <property type="entry name" value="PI-PLC-Y"/>
    <property type="match status" value="1"/>
</dbReference>
<dbReference type="CDD" id="cd00275">
    <property type="entry name" value="C2_PLC_like"/>
    <property type="match status" value="1"/>
</dbReference>
<dbReference type="SUPFAM" id="SSF53335">
    <property type="entry name" value="S-adenosyl-L-methionine-dependent methyltransferases"/>
    <property type="match status" value="1"/>
</dbReference>
<dbReference type="InterPro" id="IPR035892">
    <property type="entry name" value="C2_domain_sf"/>
</dbReference>
<evidence type="ECO:0000256" key="7">
    <source>
        <dbReference type="ARBA" id="ARBA00023674"/>
    </source>
</evidence>
<feature type="domain" description="PI-PLC Y-box" evidence="12">
    <location>
        <begin position="488"/>
        <end position="601"/>
    </location>
</feature>
<organism evidence="14">
    <name type="scientific">Notodromas monacha</name>
    <dbReference type="NCBI Taxonomy" id="399045"/>
    <lineage>
        <taxon>Eukaryota</taxon>
        <taxon>Metazoa</taxon>
        <taxon>Ecdysozoa</taxon>
        <taxon>Arthropoda</taxon>
        <taxon>Crustacea</taxon>
        <taxon>Oligostraca</taxon>
        <taxon>Ostracoda</taxon>
        <taxon>Podocopa</taxon>
        <taxon>Podocopida</taxon>
        <taxon>Cypridocopina</taxon>
        <taxon>Cypridoidea</taxon>
        <taxon>Cyprididae</taxon>
        <taxon>Notodromas</taxon>
    </lineage>
</organism>
<dbReference type="InterPro" id="IPR002048">
    <property type="entry name" value="EF_hand_dom"/>
</dbReference>
<keyword evidence="4 8" id="KW-0442">Lipid degradation</keyword>
<dbReference type="InterPro" id="IPR017946">
    <property type="entry name" value="PLC-like_Pdiesterase_TIM-brl"/>
</dbReference>
<dbReference type="SUPFAM" id="SSF50729">
    <property type="entry name" value="PH domain-like"/>
    <property type="match status" value="1"/>
</dbReference>
<evidence type="ECO:0000256" key="3">
    <source>
        <dbReference type="ARBA" id="ARBA00022801"/>
    </source>
</evidence>
<dbReference type="SUPFAM" id="SSF51695">
    <property type="entry name" value="PLC-like phosphodiesterases"/>
    <property type="match status" value="1"/>
</dbReference>
<dbReference type="SMART" id="SM00148">
    <property type="entry name" value="PLCXc"/>
    <property type="match status" value="1"/>
</dbReference>
<evidence type="ECO:0000259" key="10">
    <source>
        <dbReference type="PROSITE" id="PS50003"/>
    </source>
</evidence>
<feature type="compositionally biased region" description="Polar residues" evidence="9">
    <location>
        <begin position="1140"/>
        <end position="1150"/>
    </location>
</feature>
<dbReference type="Proteomes" id="UP000678499">
    <property type="component" value="Unassembled WGS sequence"/>
</dbReference>
<evidence type="ECO:0000313" key="14">
    <source>
        <dbReference type="EMBL" id="CAD7274716.1"/>
    </source>
</evidence>
<dbReference type="AlphaFoldDB" id="A0A7R9BIR6"/>
<dbReference type="InterPro" id="IPR011993">
    <property type="entry name" value="PH-like_dom_sf"/>
</dbReference>
<dbReference type="Gene3D" id="2.30.29.30">
    <property type="entry name" value="Pleckstrin-homology domain (PH domain)/Phosphotyrosine-binding domain (PTB)"/>
    <property type="match status" value="1"/>
</dbReference>
<dbReference type="GO" id="GO:0016042">
    <property type="term" value="P:lipid catabolic process"/>
    <property type="evidence" value="ECO:0007669"/>
    <property type="project" value="UniProtKB-KW"/>
</dbReference>
<dbReference type="PANTHER" id="PTHR10336">
    <property type="entry name" value="PHOSPHOINOSITIDE-SPECIFIC PHOSPHOLIPASE C FAMILY PROTEIN"/>
    <property type="match status" value="1"/>
</dbReference>
<dbReference type="GO" id="GO:0005509">
    <property type="term" value="F:calcium ion binding"/>
    <property type="evidence" value="ECO:0007669"/>
    <property type="project" value="InterPro"/>
</dbReference>
<dbReference type="PROSITE" id="PS50222">
    <property type="entry name" value="EF_HAND_2"/>
    <property type="match status" value="1"/>
</dbReference>
<evidence type="ECO:0000256" key="6">
    <source>
        <dbReference type="ARBA" id="ARBA00023224"/>
    </source>
</evidence>
<evidence type="ECO:0000259" key="11">
    <source>
        <dbReference type="PROSITE" id="PS50004"/>
    </source>
</evidence>
<dbReference type="PROSITE" id="PS50003">
    <property type="entry name" value="PH_DOMAIN"/>
    <property type="match status" value="1"/>
</dbReference>
<keyword evidence="3 8" id="KW-0378">Hydrolase</keyword>
<dbReference type="EMBL" id="OA882325">
    <property type="protein sequence ID" value="CAD7274716.1"/>
    <property type="molecule type" value="Genomic_DNA"/>
</dbReference>
<dbReference type="InterPro" id="IPR000008">
    <property type="entry name" value="C2_dom"/>
</dbReference>
<dbReference type="Gene3D" id="3.40.50.150">
    <property type="entry name" value="Vaccinia Virus protein VP39"/>
    <property type="match status" value="1"/>
</dbReference>
<dbReference type="Gene3D" id="2.60.40.150">
    <property type="entry name" value="C2 domain"/>
    <property type="match status" value="1"/>
</dbReference>
<dbReference type="GO" id="GO:0005886">
    <property type="term" value="C:plasma membrane"/>
    <property type="evidence" value="ECO:0007669"/>
    <property type="project" value="TreeGrafter"/>
</dbReference>
<proteinExistence type="predicted"/>
<evidence type="ECO:0000313" key="15">
    <source>
        <dbReference type="Proteomes" id="UP000678499"/>
    </source>
</evidence>
<evidence type="ECO:0000256" key="4">
    <source>
        <dbReference type="ARBA" id="ARBA00022963"/>
    </source>
</evidence>
<comment type="cofactor">
    <cofactor evidence="1">
        <name>Ca(2+)</name>
        <dbReference type="ChEBI" id="CHEBI:29108"/>
    </cofactor>
</comment>
<evidence type="ECO:0000259" key="13">
    <source>
        <dbReference type="PROSITE" id="PS50222"/>
    </source>
</evidence>
<dbReference type="Gene3D" id="3.20.20.190">
    <property type="entry name" value="Phosphatidylinositol (PI) phosphodiesterase"/>
    <property type="match status" value="1"/>
</dbReference>
<evidence type="ECO:0000259" key="12">
    <source>
        <dbReference type="PROSITE" id="PS50008"/>
    </source>
</evidence>
<dbReference type="Pfam" id="PF00169">
    <property type="entry name" value="PH"/>
    <property type="match status" value="1"/>
</dbReference>
<dbReference type="GO" id="GO:0004435">
    <property type="term" value="F:phosphatidylinositol-4,5-bisphosphate phospholipase C activity"/>
    <property type="evidence" value="ECO:0007669"/>
    <property type="project" value="UniProtKB-EC"/>
</dbReference>
<dbReference type="SUPFAM" id="SSF49562">
    <property type="entry name" value="C2 domain (Calcium/lipid-binding domain, CaLB)"/>
    <property type="match status" value="1"/>
</dbReference>
<dbReference type="InterPro" id="IPR001192">
    <property type="entry name" value="PI-PLC_fam"/>
</dbReference>
<feature type="domain" description="EF-hand" evidence="13">
    <location>
        <begin position="142"/>
        <end position="177"/>
    </location>
</feature>
<name>A0A7R9BIR6_9CRUS</name>
<dbReference type="PRINTS" id="PR00390">
    <property type="entry name" value="PHPHLIPASEC"/>
</dbReference>
<dbReference type="Gene3D" id="1.10.238.10">
    <property type="entry name" value="EF-hand"/>
    <property type="match status" value="2"/>
</dbReference>
<evidence type="ECO:0000256" key="1">
    <source>
        <dbReference type="ARBA" id="ARBA00001913"/>
    </source>
</evidence>
<feature type="domain" description="PH" evidence="10">
    <location>
        <begin position="16"/>
        <end position="132"/>
    </location>
</feature>
<dbReference type="Pfam" id="PF00388">
    <property type="entry name" value="PI-PLC-X"/>
    <property type="match status" value="1"/>
</dbReference>
<dbReference type="Pfam" id="PF09279">
    <property type="entry name" value="EF-hand_like"/>
    <property type="match status" value="1"/>
</dbReference>
<comment type="catalytic activity">
    <reaction evidence="7">
        <text>a 1,2-diacyl-sn-glycero-3-phospho-(1D-myo-inositol-4,5-bisphosphate) + H2O = 1D-myo-inositol 1,4,5-trisphosphate + a 1,2-diacyl-sn-glycerol + H(+)</text>
        <dbReference type="Rhea" id="RHEA:33179"/>
        <dbReference type="ChEBI" id="CHEBI:15377"/>
        <dbReference type="ChEBI" id="CHEBI:15378"/>
        <dbReference type="ChEBI" id="CHEBI:17815"/>
        <dbReference type="ChEBI" id="CHEBI:58456"/>
        <dbReference type="ChEBI" id="CHEBI:203600"/>
        <dbReference type="EC" id="3.1.4.11"/>
    </reaction>
    <physiologicalReaction direction="left-to-right" evidence="7">
        <dbReference type="Rhea" id="RHEA:33180"/>
    </physiologicalReaction>
</comment>
<gene>
    <name evidence="14" type="ORF">NMOB1V02_LOCUS2539</name>
</gene>
<dbReference type="SUPFAM" id="SSF47473">
    <property type="entry name" value="EF-hand"/>
    <property type="match status" value="1"/>
</dbReference>
<dbReference type="InterPro" id="IPR000909">
    <property type="entry name" value="PLipase_C_PInositol-sp_X_dom"/>
</dbReference>
<feature type="region of interest" description="Disordered" evidence="9">
    <location>
        <begin position="1104"/>
        <end position="1150"/>
    </location>
</feature>
<dbReference type="InterPro" id="IPR029063">
    <property type="entry name" value="SAM-dependent_MTases_sf"/>
</dbReference>
<dbReference type="EMBL" id="CAJPEX010000288">
    <property type="protein sequence ID" value="CAG0914868.1"/>
    <property type="molecule type" value="Genomic_DNA"/>
</dbReference>
<dbReference type="InterPro" id="IPR001711">
    <property type="entry name" value="PLipase_C_Pinositol-sp_Y"/>
</dbReference>
<keyword evidence="5 8" id="KW-0443">Lipid metabolism</keyword>
<dbReference type="PANTHER" id="PTHR10336:SF209">
    <property type="entry name" value="PHOSPHOINOSITIDE PHOSPHOLIPASE C"/>
    <property type="match status" value="1"/>
</dbReference>
<dbReference type="PROSITE" id="PS50004">
    <property type="entry name" value="C2"/>
    <property type="match status" value="1"/>
</dbReference>
<sequence>MADSRSLPKEFLAPIEPLRKGNLMWKIRGPRKWFRRRYHVVPENMTLVYDPSMKLFASDSSRRLPLASISEIRKGWKTDVFNKLISEQRVPEDDERRCFSIMYKNNAKSLDLMATNEQIRDAWVRGLQLIVDQAKGLSREDTYLKWLENQFFAADKNESESLSFDEVLALLKNMNIELDKRQAKKLFMDANLNKSKVENGNVLDSDEFIAFFRLLESNRLEVEEVFKKYTREVGDQELTTKSLGEFFANEQGIDLIEEQAKSLVAAYEKSGLGDRGLLSKNGFRLLLLSDEMSIFSKDHASVHHDMSQPLSHYFISSSHNTYLTSHQLAGASSVEGYIYALRQGCRCVELDCWDGSDGEPIIYHGHTLTTRILFKDVIQDAIKLYAFAVTPYPLILSLEVHCSAEQQTKMAQYLKKILGAQLYCEPVDENMAMLPSPADLMNKIVVKAKKSTAEGSAEELYDVDRPDFATNDENGDYAVVTENLSTKLSDLVNLCQAVKFQGFQKPGKPFQMSSFSESKADDFIANNMADFVEYNRRQLSRIYPGALRTDSSNFNPVSYWSAGCQIVALNFQTEGKPMLLNRGKFRDNGGCGYVLKPSYMRKKGYSPGDEFRRSSESAGWRTGGAGPAGKCLLKLRIISGHCLPRPDGSMKGEVVDPYVNVHVVGVEEDLKKVQTQVVRNNGFNPLWNEVFEFVIKVPDQALLVFLVKDESTSGKNQLIGSYAVPLMAVGKVGMGSLGGTEQNLKVVPHSVQDYEGREKPFNPPVYLQRYSAVLNIIKQCSRPGPLKVVDFGSAEMSFVEYVKSIQNVGEILCVDMDRQLLKDMKSQAAPNYTDDYSSRAQPLRTRVMCGSVVDWDESLRDVDVVTAIELIEHLHEDALEKFPSAVFGKVRPWLCVISTPNSDFNVLFRDFKGFRHWDHKFEWSREEFQMWCNQCCENFGYTCTFTGVGDPTRLDGNLESHGYCSQIATFKRSESGYPATCSIPDAENNYELIAEYFFAARQKTVEEQLVDAIVDSARNIAMGYPLYDENVTLYVHISKAVKHLRCPQNIRAATESYDLQNLLESHEVKIVSDPPSKAHVISSFFAPKCYGDFYIAVSKPSSVEDVHEPTSPIPQSADDGVETDSRTPPANEESCGSGGTNETPSGWSSPVSCTTCAPFAGTTFMSDLGLPNFPPPYRPQMFMPFYQQFYPDLSLRYPVPGYNPLLMNGQPLFQPTVHLVPKFGACDGRYLKPSHVILVPMQAVNKYPFGGAPPSNFKRKFRGNYSK</sequence>
<dbReference type="SMART" id="SM00239">
    <property type="entry name" value="C2"/>
    <property type="match status" value="1"/>
</dbReference>
<evidence type="ECO:0000256" key="2">
    <source>
        <dbReference type="ARBA" id="ARBA00012368"/>
    </source>
</evidence>
<dbReference type="CDD" id="cd01248">
    <property type="entry name" value="PH_PLC_ELMO1"/>
    <property type="match status" value="1"/>
</dbReference>
<protein>
    <recommendedName>
        <fullName evidence="2 8">Phosphoinositide phospholipase C</fullName>
        <ecNumber evidence="2 8">3.1.4.11</ecNumber>
    </recommendedName>
</protein>
<feature type="domain" description="C2" evidence="11">
    <location>
        <begin position="606"/>
        <end position="739"/>
    </location>
</feature>
<dbReference type="InterPro" id="IPR001849">
    <property type="entry name" value="PH_domain"/>
</dbReference>
<dbReference type="PROSITE" id="PS50007">
    <property type="entry name" value="PIPLC_X_DOMAIN"/>
    <property type="match status" value="1"/>
</dbReference>